<accession>A0A8J3A1T1</accession>
<dbReference type="GO" id="GO:0008081">
    <property type="term" value="F:phosphoric diester hydrolase activity"/>
    <property type="evidence" value="ECO:0007669"/>
    <property type="project" value="UniProtKB-UniRule"/>
</dbReference>
<reference evidence="8" key="1">
    <citation type="journal article" date="2014" name="Int. J. Syst. Evol. Microbiol.">
        <title>Complete genome sequence of Corynebacterium casei LMG S-19264T (=DSM 44701T), isolated from a smear-ripened cheese.</title>
        <authorList>
            <consortium name="US DOE Joint Genome Institute (JGI-PGF)"/>
            <person name="Walter F."/>
            <person name="Albersmeier A."/>
            <person name="Kalinowski J."/>
            <person name="Ruckert C."/>
        </authorList>
    </citation>
    <scope>NUCLEOTIDE SEQUENCE</scope>
    <source>
        <strain evidence="8">CGMCC 1.14984</strain>
    </source>
</reference>
<dbReference type="PROSITE" id="PS51671">
    <property type="entry name" value="ACT"/>
    <property type="match status" value="1"/>
</dbReference>
<evidence type="ECO:0000256" key="1">
    <source>
        <dbReference type="ARBA" id="ARBA00022679"/>
    </source>
</evidence>
<dbReference type="InterPro" id="IPR045865">
    <property type="entry name" value="ACT-like_dom_sf"/>
</dbReference>
<comment type="catalytic activity">
    <reaction evidence="6">
        <text>[protein-PII]-L-tyrosine + UTP = [protein-PII]-uridylyl-L-tyrosine + diphosphate</text>
        <dbReference type="Rhea" id="RHEA:13673"/>
        <dbReference type="Rhea" id="RHEA-COMP:12147"/>
        <dbReference type="Rhea" id="RHEA-COMP:12148"/>
        <dbReference type="ChEBI" id="CHEBI:33019"/>
        <dbReference type="ChEBI" id="CHEBI:46398"/>
        <dbReference type="ChEBI" id="CHEBI:46858"/>
        <dbReference type="ChEBI" id="CHEBI:90602"/>
        <dbReference type="EC" id="2.7.7.59"/>
    </reaction>
</comment>
<evidence type="ECO:0000313" key="9">
    <source>
        <dbReference type="EMBL" id="NHK26498.1"/>
    </source>
</evidence>
<evidence type="ECO:0000256" key="3">
    <source>
        <dbReference type="ARBA" id="ARBA00022801"/>
    </source>
</evidence>
<comment type="domain">
    <text evidence="6">Has four distinct domains: an N-terminal nucleotidyltransferase (NT) domain responsible for UTase activity, a central HD domain that encodes UR activity, and two C-terminal ACT domains that seem to have a role in glutamine sensing.</text>
</comment>
<evidence type="ECO:0000256" key="4">
    <source>
        <dbReference type="ARBA" id="ARBA00022842"/>
    </source>
</evidence>
<keyword evidence="3 6" id="KW-0378">Hydrolase</keyword>
<evidence type="ECO:0000256" key="6">
    <source>
        <dbReference type="HAMAP-Rule" id="MF_00277"/>
    </source>
</evidence>
<name>A0A8J3A1T1_9PROT</name>
<comment type="caution">
    <text evidence="8">The sequence shown here is derived from an EMBL/GenBank/DDBJ whole genome shotgun (WGS) entry which is preliminary data.</text>
</comment>
<dbReference type="NCBIfam" id="TIGR01693">
    <property type="entry name" value="UTase_glnD"/>
    <property type="match status" value="1"/>
</dbReference>
<dbReference type="Proteomes" id="UP000621856">
    <property type="component" value="Unassembled WGS sequence"/>
</dbReference>
<dbReference type="Proteomes" id="UP000818603">
    <property type="component" value="Unassembled WGS sequence"/>
</dbReference>
<reference evidence="8" key="3">
    <citation type="submission" date="2020-09" db="EMBL/GenBank/DDBJ databases">
        <authorList>
            <person name="Sun Q."/>
            <person name="Zhou Y."/>
        </authorList>
    </citation>
    <scope>NUCLEOTIDE SEQUENCE</scope>
    <source>
        <strain evidence="8">CGMCC 1.14984</strain>
    </source>
</reference>
<keyword evidence="11" id="KW-1185">Reference proteome</keyword>
<dbReference type="SUPFAM" id="SSF81891">
    <property type="entry name" value="Poly A polymerase C-terminal region-like"/>
    <property type="match status" value="1"/>
</dbReference>
<evidence type="ECO:0000313" key="8">
    <source>
        <dbReference type="EMBL" id="GGH92520.1"/>
    </source>
</evidence>
<dbReference type="PANTHER" id="PTHR47320:SF1">
    <property type="entry name" value="BIFUNCTIONAL URIDYLYLTRANSFERASE_URIDYLYL-REMOVING ENZYME"/>
    <property type="match status" value="1"/>
</dbReference>
<dbReference type="EMBL" id="BMGZ01000001">
    <property type="protein sequence ID" value="GGH92520.1"/>
    <property type="molecule type" value="Genomic_DNA"/>
</dbReference>
<dbReference type="InterPro" id="IPR043519">
    <property type="entry name" value="NT_sf"/>
</dbReference>
<dbReference type="EC" id="3.1.4.-" evidence="6"/>
<dbReference type="InterPro" id="IPR010043">
    <property type="entry name" value="UTase/UR"/>
</dbReference>
<sequence length="924" mass="103350">MAAEASRKLWKPGALADRLTAMSAELSSMERSTKLGQEIRDTRAHWLDEMFGKTRRGEQISRGLSTLTGEGIHGLFEAGAALYPEEAQHLAVLAVGGFGRGRLAPFSDIDLLFLHSANAGQKIKPLLDFILYALWDAGLNVAQAVRSPAQSIDFVKADIEGCTSYLDARYIVGNETLARDFFQRFDRYRKATVSPFIEAKLKEREDRIAKGNGSRYAVEPDIKEGKGGLRDLETLHWLARYAYGATNVEQRVNIGVFTDEEAASYEKALDFLWSVRVQLHRLRGRPDEQLSFDIQPKVADALNYHNRGQTLGVERLMKHYFINAKEVGRLTGVVCAALEEAEVKRSRLIDSFFRGLGGGNRKQDLNRRIRPDEVGTPTNITLRGDRVDFRDHAKAQETPLDLFRLFRIAARKPAAEIHPEALKTVAAGARFMKRASVEDEDVATIFRAIILDTENPEEVLRDMTECGLLGSYLPAFGMLIGRVKYGLYRGFTLDEHVLRSVGVLDRIRHGEETEHHPIATRIMAKTADPLSFYLAILMHESGETLTNPTPDRLRRKIISSVGHLVPDKDKLEDIVWASTRYQMMANIAVRRNVMEERTIETFAAEVATAERLDLLMVLTICHLRMAGFNSWDRWTRRDLGNLYDATKAWFSGGAEALAAHILKQRDALRGRAARLLSDWPVQQLDRYLLRLPAEFFEGVDPATAVRFVKMMRHVDGGSSPGSVELSVHEDGLVEAAIYSRDKPGLYAAIAGVVIANGGMVRASTAFPVKPAGKGVDMAGNIVVFHGEQGRSILEGQDEEAALAKLQKQFEEAITRPGYEKIKLRARVGDRRHVFDVPSEVKLDQHTSHDCLIVEAKGRDRPGLLYRLAAALSDIGVSIRSAYIANYGEMAVDTFYIQDLPGYKITDRRRQEVIRRSLLAVLDSD</sequence>
<dbReference type="EMBL" id="VCJR02000001">
    <property type="protein sequence ID" value="NHK26498.1"/>
    <property type="molecule type" value="Genomic_DNA"/>
</dbReference>
<proteinExistence type="inferred from homology"/>
<keyword evidence="1 6" id="KW-0808">Transferase</keyword>
<dbReference type="HAMAP" id="MF_00277">
    <property type="entry name" value="PII_uridylyl_transf"/>
    <property type="match status" value="1"/>
</dbReference>
<dbReference type="InterPro" id="IPR013546">
    <property type="entry name" value="PII_UdlTrfase/GS_AdlTrfase"/>
</dbReference>
<keyword evidence="5 6" id="KW-0511">Multifunctional enzyme</keyword>
<dbReference type="PIRSF" id="PIRSF006288">
    <property type="entry name" value="PII_uridyltransf"/>
    <property type="match status" value="1"/>
</dbReference>
<dbReference type="SUPFAM" id="SSF55021">
    <property type="entry name" value="ACT-like"/>
    <property type="match status" value="1"/>
</dbReference>
<dbReference type="Gene3D" id="3.30.460.10">
    <property type="entry name" value="Beta Polymerase, domain 2"/>
    <property type="match status" value="1"/>
</dbReference>
<protein>
    <recommendedName>
        <fullName evidence="6">Bifunctional uridylyltransferase/uridylyl-removing enzyme</fullName>
        <shortName evidence="6">UTase/UR</shortName>
    </recommendedName>
    <alternativeName>
        <fullName evidence="6">Bifunctional [protein-PII] modification enzyme</fullName>
    </alternativeName>
    <alternativeName>
        <fullName evidence="6">Bifunctional nitrogen sensor protein</fullName>
    </alternativeName>
    <domain>
        <recommendedName>
            <fullName evidence="6">[Protein-PII] uridylyltransferase</fullName>
            <shortName evidence="6">PII uridylyltransferase</shortName>
            <shortName evidence="6">UTase</shortName>
            <ecNumber evidence="6">2.7.7.59</ecNumber>
        </recommendedName>
    </domain>
    <domain>
        <recommendedName>
            <fullName evidence="6">[Protein-PII]-UMP uridylyl-removing enzyme</fullName>
            <shortName evidence="6">UR</shortName>
            <ecNumber evidence="6">3.1.4.-</ecNumber>
        </recommendedName>
    </domain>
</protein>
<gene>
    <name evidence="6 8" type="primary">glnD</name>
    <name evidence="9" type="ORF">FF098_001095</name>
    <name evidence="8" type="ORF">GCM10011355_02210</name>
</gene>
<evidence type="ECO:0000313" key="11">
    <source>
        <dbReference type="Proteomes" id="UP000818603"/>
    </source>
</evidence>
<keyword evidence="4 6" id="KW-0460">Magnesium</keyword>
<reference evidence="9 11" key="2">
    <citation type="submission" date="2020-02" db="EMBL/GenBank/DDBJ databases">
        <title>Genome sequence of Parvularcula flava strain NH6-79.</title>
        <authorList>
            <person name="Abdul Karim M.H."/>
            <person name="Lam M.Q."/>
            <person name="Chen S.J."/>
            <person name="Yahya A."/>
            <person name="Shahir S."/>
            <person name="Shamsir M.S."/>
            <person name="Chong C.S."/>
        </authorList>
    </citation>
    <scope>NUCLEOTIDE SEQUENCE [LARGE SCALE GENOMIC DNA]</scope>
    <source>
        <strain evidence="9 11">NH6-79</strain>
    </source>
</reference>
<comment type="cofactor">
    <cofactor evidence="6">
        <name>Mg(2+)</name>
        <dbReference type="ChEBI" id="CHEBI:18420"/>
    </cofactor>
</comment>
<dbReference type="AlphaFoldDB" id="A0A8J3A1T1"/>
<comment type="activity regulation">
    <text evidence="6">Uridylyltransferase (UTase) activity is inhibited by glutamine, while glutamine activates uridylyl-removing (UR) activity.</text>
</comment>
<comment type="function">
    <text evidence="6">Modifies, by uridylylation and deuridylylation, the PII regulatory proteins (GlnB and homologs), in response to the nitrogen status of the cell that GlnD senses through the glutamine level. Under low glutamine levels, catalyzes the conversion of the PII proteins and UTP to PII-UMP and PPi, while under higher glutamine levels, GlnD hydrolyzes PII-UMP to PII and UMP (deuridylylation). Thus, controls uridylylation state and activity of the PII proteins, and plays an important role in the regulation of nitrogen metabolism.</text>
</comment>
<comment type="similarity">
    <text evidence="6">Belongs to the GlnD family.</text>
</comment>
<dbReference type="CDD" id="cd05401">
    <property type="entry name" value="NT_GlnE_GlnD_like"/>
    <property type="match status" value="1"/>
</dbReference>
<evidence type="ECO:0000313" key="10">
    <source>
        <dbReference type="Proteomes" id="UP000621856"/>
    </source>
</evidence>
<dbReference type="GO" id="GO:0008773">
    <property type="term" value="F:[protein-PII] uridylyltransferase activity"/>
    <property type="evidence" value="ECO:0007669"/>
    <property type="project" value="UniProtKB-UniRule"/>
</dbReference>
<evidence type="ECO:0000259" key="7">
    <source>
        <dbReference type="PROSITE" id="PS51671"/>
    </source>
</evidence>
<dbReference type="InterPro" id="IPR002912">
    <property type="entry name" value="ACT_dom"/>
</dbReference>
<organism evidence="8 10">
    <name type="scientific">Aquisalinus luteolus</name>
    <dbReference type="NCBI Taxonomy" id="1566827"/>
    <lineage>
        <taxon>Bacteria</taxon>
        <taxon>Pseudomonadati</taxon>
        <taxon>Pseudomonadota</taxon>
        <taxon>Alphaproteobacteria</taxon>
        <taxon>Parvularculales</taxon>
        <taxon>Parvularculaceae</taxon>
        <taxon>Aquisalinus</taxon>
    </lineage>
</organism>
<dbReference type="GO" id="GO:0006808">
    <property type="term" value="P:regulation of nitrogen utilization"/>
    <property type="evidence" value="ECO:0007669"/>
    <property type="project" value="UniProtKB-UniRule"/>
</dbReference>
<comment type="catalytic activity">
    <reaction evidence="6">
        <text>[protein-PII]-uridylyl-L-tyrosine + H2O = [protein-PII]-L-tyrosine + UMP + H(+)</text>
        <dbReference type="Rhea" id="RHEA:48600"/>
        <dbReference type="Rhea" id="RHEA-COMP:12147"/>
        <dbReference type="Rhea" id="RHEA-COMP:12148"/>
        <dbReference type="ChEBI" id="CHEBI:15377"/>
        <dbReference type="ChEBI" id="CHEBI:15378"/>
        <dbReference type="ChEBI" id="CHEBI:46858"/>
        <dbReference type="ChEBI" id="CHEBI:57865"/>
        <dbReference type="ChEBI" id="CHEBI:90602"/>
    </reaction>
</comment>
<feature type="domain" description="ACT" evidence="7">
    <location>
        <begin position="852"/>
        <end position="924"/>
    </location>
</feature>
<keyword evidence="2 6" id="KW-0548">Nucleotidyltransferase</keyword>
<evidence type="ECO:0000256" key="2">
    <source>
        <dbReference type="ARBA" id="ARBA00022695"/>
    </source>
</evidence>
<dbReference type="Pfam" id="PF08335">
    <property type="entry name" value="GlnD_UR_UTase"/>
    <property type="match status" value="1"/>
</dbReference>
<dbReference type="CDD" id="cd04899">
    <property type="entry name" value="ACT_ACR-UUR-like_2"/>
    <property type="match status" value="1"/>
</dbReference>
<evidence type="ECO:0000256" key="5">
    <source>
        <dbReference type="ARBA" id="ARBA00023268"/>
    </source>
</evidence>
<dbReference type="SUPFAM" id="SSF81593">
    <property type="entry name" value="Nucleotidyltransferase substrate binding subunit/domain"/>
    <property type="match status" value="1"/>
</dbReference>
<dbReference type="PANTHER" id="PTHR47320">
    <property type="entry name" value="BIFUNCTIONAL URIDYLYLTRANSFERASE/URIDYLYL-REMOVING ENZYME"/>
    <property type="match status" value="1"/>
</dbReference>
<dbReference type="SUPFAM" id="SSF81301">
    <property type="entry name" value="Nucleotidyltransferase"/>
    <property type="match status" value="1"/>
</dbReference>
<dbReference type="RefSeq" id="WP_155136135.1">
    <property type="nucleotide sequence ID" value="NZ_BMGZ01000001.1"/>
</dbReference>
<feature type="region of interest" description="Uridylyltransferase" evidence="6">
    <location>
        <begin position="1"/>
        <end position="371"/>
    </location>
</feature>
<dbReference type="EC" id="2.7.7.59" evidence="6"/>
<comment type="caution">
    <text evidence="6">Lacks conserved residue(s) required for the propagation of feature annotation.</text>
</comment>